<protein>
    <submittedName>
        <fullName evidence="4">DUF642 domain-containing protein</fullName>
    </submittedName>
</protein>
<feature type="domain" description="Ice-binding protein C-terminal" evidence="3">
    <location>
        <begin position="182"/>
        <end position="204"/>
    </location>
</feature>
<reference evidence="4 5" key="1">
    <citation type="submission" date="2021-06" db="EMBL/GenBank/DDBJ databases">
        <title>Rheinheimera indica sp. nov., isolated from deep-sea sediment.</title>
        <authorList>
            <person name="Wang Z."/>
            <person name="Zhang X.-Y."/>
        </authorList>
    </citation>
    <scope>NUCLEOTIDE SEQUENCE [LARGE SCALE GENOMIC DNA]</scope>
    <source>
        <strain evidence="4 5">SM2107</strain>
    </source>
</reference>
<feature type="domain" description="DUF642" evidence="2">
    <location>
        <begin position="26"/>
        <end position="172"/>
    </location>
</feature>
<dbReference type="EMBL" id="JAHRID010000008">
    <property type="protein sequence ID" value="MBV2130505.1"/>
    <property type="molecule type" value="Genomic_DNA"/>
</dbReference>
<dbReference type="NCBIfam" id="TIGR02595">
    <property type="entry name" value="PEP_CTERM"/>
    <property type="match status" value="1"/>
</dbReference>
<feature type="chain" id="PRO_5046660898" evidence="1">
    <location>
        <begin position="25"/>
        <end position="214"/>
    </location>
</feature>
<dbReference type="Pfam" id="PF07589">
    <property type="entry name" value="PEP-CTERM"/>
    <property type="match status" value="1"/>
</dbReference>
<sequence>MSLVSVRTLLGAATLLAASFSSQATLIVNGDFEENFVASNNWKSFASSAVAGWQGSNIEIWNALNGVIAASGKNFIELNAHGSNVGAWSIFQTFATEVGRDYQLSFYYRARNNNSEAFEVSFAGLTQAMTDHTKAGWSFFSSIFTATAETSTLRFTSLNSGTQGNLIDAINVSALPVPAPTAVPEPATLAAFGAGLLALVGGRRLRRNKAKNSL</sequence>
<evidence type="ECO:0000313" key="5">
    <source>
        <dbReference type="Proteomes" id="UP000704611"/>
    </source>
</evidence>
<dbReference type="RefSeq" id="WP_217670959.1">
    <property type="nucleotide sequence ID" value="NZ_JAHRID010000008.1"/>
</dbReference>
<keyword evidence="5" id="KW-1185">Reference proteome</keyword>
<feature type="signal peptide" evidence="1">
    <location>
        <begin position="1"/>
        <end position="24"/>
    </location>
</feature>
<dbReference type="InterPro" id="IPR013424">
    <property type="entry name" value="Ice-binding_C"/>
</dbReference>
<name>A0ABS6MNV3_9GAMM</name>
<dbReference type="Proteomes" id="UP000704611">
    <property type="component" value="Unassembled WGS sequence"/>
</dbReference>
<dbReference type="Pfam" id="PF04862">
    <property type="entry name" value="DUF642"/>
    <property type="match status" value="1"/>
</dbReference>
<gene>
    <name evidence="4" type="ORF">KQY15_15525</name>
</gene>
<comment type="caution">
    <text evidence="4">The sequence shown here is derived from an EMBL/GenBank/DDBJ whole genome shotgun (WGS) entry which is preliminary data.</text>
</comment>
<accession>A0ABS6MNV3</accession>
<proteinExistence type="predicted"/>
<evidence type="ECO:0000259" key="3">
    <source>
        <dbReference type="Pfam" id="PF07589"/>
    </source>
</evidence>
<organism evidence="4 5">
    <name type="scientific">Arsukibacterium indicum</name>
    <dbReference type="NCBI Taxonomy" id="2848612"/>
    <lineage>
        <taxon>Bacteria</taxon>
        <taxon>Pseudomonadati</taxon>
        <taxon>Pseudomonadota</taxon>
        <taxon>Gammaproteobacteria</taxon>
        <taxon>Chromatiales</taxon>
        <taxon>Chromatiaceae</taxon>
        <taxon>Arsukibacterium</taxon>
    </lineage>
</organism>
<keyword evidence="1" id="KW-0732">Signal</keyword>
<evidence type="ECO:0000256" key="1">
    <source>
        <dbReference type="SAM" id="SignalP"/>
    </source>
</evidence>
<evidence type="ECO:0000313" key="4">
    <source>
        <dbReference type="EMBL" id="MBV2130505.1"/>
    </source>
</evidence>
<evidence type="ECO:0000259" key="2">
    <source>
        <dbReference type="Pfam" id="PF04862"/>
    </source>
</evidence>
<dbReference type="InterPro" id="IPR006946">
    <property type="entry name" value="DGR2-like_dom"/>
</dbReference>